<accession>A0AC58KZN7</accession>
<name>A0AC58KZN7_CASCN</name>
<gene>
    <name evidence="2" type="primary">Zfr2</name>
</gene>
<dbReference type="RefSeq" id="XP_073910377.1">
    <property type="nucleotide sequence ID" value="XM_074054276.1"/>
</dbReference>
<evidence type="ECO:0000313" key="1">
    <source>
        <dbReference type="Proteomes" id="UP001732720"/>
    </source>
</evidence>
<organism evidence="1 2">
    <name type="scientific">Castor canadensis</name>
    <name type="common">American beaver</name>
    <dbReference type="NCBI Taxonomy" id="51338"/>
    <lineage>
        <taxon>Eukaryota</taxon>
        <taxon>Metazoa</taxon>
        <taxon>Chordata</taxon>
        <taxon>Craniata</taxon>
        <taxon>Vertebrata</taxon>
        <taxon>Euteleostomi</taxon>
        <taxon>Mammalia</taxon>
        <taxon>Eutheria</taxon>
        <taxon>Euarchontoglires</taxon>
        <taxon>Glires</taxon>
        <taxon>Rodentia</taxon>
        <taxon>Castorimorpha</taxon>
        <taxon>Castoridae</taxon>
        <taxon>Castor</taxon>
    </lineage>
</organism>
<protein>
    <submittedName>
        <fullName evidence="2">Zinc finger RNA-binding protein 2 isoform X1</fullName>
    </submittedName>
</protein>
<keyword evidence="1" id="KW-1185">Reference proteome</keyword>
<evidence type="ECO:0000313" key="2">
    <source>
        <dbReference type="RefSeq" id="XP_073910377.1"/>
    </source>
</evidence>
<dbReference type="Proteomes" id="UP001732720">
    <property type="component" value="Chromosome 14"/>
</dbReference>
<reference evidence="2" key="1">
    <citation type="submission" date="2025-08" db="UniProtKB">
        <authorList>
            <consortium name="RefSeq"/>
        </authorList>
    </citation>
    <scope>IDENTIFICATION</scope>
</reference>
<sequence>MEKPPFPSKQPRSTVGPRQPPLHYCEVCRISCGGAQTYRDHLEGQRHRKKEAAQRKEAQHSSSPRKVQGPLHCGLCSVSCTGADAYAAHIRGAKHQKVLKLHTRLGKPIPTIEPTPRSPTCTRKLGTHALDSSSEASGKSWAPAHPGGTGKRLAAPRKEPPEPRAAHSQHQEGKLARHRTERPGEPLTLGGLEEASRECWDVEPVGLEFVEEVCDDKGEVIRFRCKLCECNFNDLNAKDMHVTGRRHRLQYRRKVDPRLPLAMGSSSRVQRALVERLRRQRQLAQRQLEDTRQRWHTELRQYEAHCRQLEEDLRPQEEEQPPLALAWAPESLTSRPGTPAAPRPPKRRPETSDDRHVMGKHATVYPTEGELLAIQKAVSHVERALRLVSDILVEEDQESLEDEGSQRRAAAPSPRVLKGVMRVGILAKGLVLRGDRRVQLALLCSQKPTHALLQRIVEQLPRQLPIVAEDKYEVSCDPEANIVISSCEEPRMQVYVSITSPLMREDPSADQGMEQSQHNPGDVLSQEKCLETLAALRHAKWFQARASGLQPCVIVIRVLQDLCRRLPTWGALPAWAMELLVEKALSSATRPLSPGDAVRRVLECVATGTLLPDGPGIQDPCERDQTDALQPMTPQQREDVTASAQHALRMVAFRQIHEVLGMDPLPPRHRPGARSRKRPREALEGTSEKKRGRQGGEGLV</sequence>
<proteinExistence type="predicted"/>